<gene>
    <name evidence="2" type="ORF">SPARVUS_LOCUS11244786</name>
</gene>
<name>A0ABN9F7Q7_9NEOB</name>
<evidence type="ECO:0000313" key="2">
    <source>
        <dbReference type="EMBL" id="CAI9591646.1"/>
    </source>
</evidence>
<organism evidence="2 3">
    <name type="scientific">Staurois parvus</name>
    <dbReference type="NCBI Taxonomy" id="386267"/>
    <lineage>
        <taxon>Eukaryota</taxon>
        <taxon>Metazoa</taxon>
        <taxon>Chordata</taxon>
        <taxon>Craniata</taxon>
        <taxon>Vertebrata</taxon>
        <taxon>Euteleostomi</taxon>
        <taxon>Amphibia</taxon>
        <taxon>Batrachia</taxon>
        <taxon>Anura</taxon>
        <taxon>Neobatrachia</taxon>
        <taxon>Ranoidea</taxon>
        <taxon>Ranidae</taxon>
        <taxon>Staurois</taxon>
    </lineage>
</organism>
<feature type="region of interest" description="Disordered" evidence="1">
    <location>
        <begin position="101"/>
        <end position="135"/>
    </location>
</feature>
<protein>
    <submittedName>
        <fullName evidence="2">Uncharacterized protein</fullName>
    </submittedName>
</protein>
<reference evidence="2" key="1">
    <citation type="submission" date="2023-05" db="EMBL/GenBank/DDBJ databases">
        <authorList>
            <person name="Stuckert A."/>
        </authorList>
    </citation>
    <scope>NUCLEOTIDE SEQUENCE</scope>
</reference>
<keyword evidence="3" id="KW-1185">Reference proteome</keyword>
<feature type="compositionally biased region" description="Polar residues" evidence="1">
    <location>
        <begin position="43"/>
        <end position="55"/>
    </location>
</feature>
<evidence type="ECO:0000256" key="1">
    <source>
        <dbReference type="SAM" id="MobiDB-lite"/>
    </source>
</evidence>
<evidence type="ECO:0000313" key="3">
    <source>
        <dbReference type="Proteomes" id="UP001162483"/>
    </source>
</evidence>
<sequence>MRTDTENDTRHPGQEKWDCAESIHTEWGLIQRMTPGIQDRRSGTVQSPYIQNGTDTENDTRHPGQEKLGLCRVHTYRIWTDTENDTRHPGQEKWDCVESIHTERGQIPRMTPGIRDRRSGTVQSPYIQNKDRYRE</sequence>
<comment type="caution">
    <text evidence="2">The sequence shown here is derived from an EMBL/GenBank/DDBJ whole genome shotgun (WGS) entry which is preliminary data.</text>
</comment>
<proteinExistence type="predicted"/>
<feature type="region of interest" description="Disordered" evidence="1">
    <location>
        <begin position="34"/>
        <end position="65"/>
    </location>
</feature>
<dbReference type="EMBL" id="CATNWA010016309">
    <property type="protein sequence ID" value="CAI9591646.1"/>
    <property type="molecule type" value="Genomic_DNA"/>
</dbReference>
<dbReference type="Proteomes" id="UP001162483">
    <property type="component" value="Unassembled WGS sequence"/>
</dbReference>
<accession>A0ABN9F7Q7</accession>